<dbReference type="AlphaFoldDB" id="A0A0H4T8Q3"/>
<reference evidence="2" key="1">
    <citation type="journal article" date="2015" name="ISME J.">
        <title>Aquifer environment selects for microbial species cohorts in sediment and groundwater.</title>
        <authorList>
            <person name="Hug L.A."/>
            <person name="Thomas B.C."/>
            <person name="Brown C.T."/>
            <person name="Frischkorn K.R."/>
            <person name="Williams K.H."/>
            <person name="Tringe S.G."/>
            <person name="Banfield J.F."/>
        </authorList>
    </citation>
    <scope>NUCLEOTIDE SEQUENCE</scope>
</reference>
<feature type="domain" description="N-acetyltransferase" evidence="1">
    <location>
        <begin position="4"/>
        <end position="147"/>
    </location>
</feature>
<sequence>MEVSRVRRLEYRDIDDAIALTDLEAWGYTRADFRRLLALSPDGCFAAELDGRLVGVLTTTTYDGLAFLGAVIVRPDLRGKGVGKQMMEVALDYLRSHGVETVRLNAYLRAIPFYERLGFHGEYDVVRWTGAAAAGRTAGVRPVRPADVSSVASFDARFFGANRAALLERLAEEFPDMFLVAVRGGRVHGYIVGNPSGDSCEIGPWVVEPDSPGVAGSLFQGVVAASGSRTIAFSGPSSNDALQGFVKRVRLEEVFRTRRMWYGRDAFPAHPQGVWALAGLEKG</sequence>
<dbReference type="CDD" id="cd04301">
    <property type="entry name" value="NAT_SF"/>
    <property type="match status" value="1"/>
</dbReference>
<dbReference type="InterPro" id="IPR052729">
    <property type="entry name" value="Acyl/Acetyltrans_Enzymes"/>
</dbReference>
<dbReference type="EMBL" id="KT007008">
    <property type="protein sequence ID" value="AKQ03145.1"/>
    <property type="molecule type" value="Genomic_DNA"/>
</dbReference>
<name>A0A0H4T8Q3_9EURY</name>
<dbReference type="Pfam" id="PF00583">
    <property type="entry name" value="Acetyltransf_1"/>
    <property type="match status" value="1"/>
</dbReference>
<dbReference type="Gene3D" id="3.40.630.30">
    <property type="match status" value="1"/>
</dbReference>
<dbReference type="SUPFAM" id="SSF55729">
    <property type="entry name" value="Acyl-CoA N-acyltransferases (Nat)"/>
    <property type="match status" value="1"/>
</dbReference>
<dbReference type="GO" id="GO:0016747">
    <property type="term" value="F:acyltransferase activity, transferring groups other than amino-acyl groups"/>
    <property type="evidence" value="ECO:0007669"/>
    <property type="project" value="InterPro"/>
</dbReference>
<dbReference type="PANTHER" id="PTHR47237">
    <property type="entry name" value="SLL0310 PROTEIN"/>
    <property type="match status" value="1"/>
</dbReference>
<dbReference type="InterPro" id="IPR016181">
    <property type="entry name" value="Acyl_CoA_acyltransferase"/>
</dbReference>
<dbReference type="Gene3D" id="3.40.630.90">
    <property type="match status" value="1"/>
</dbReference>
<proteinExistence type="predicted"/>
<dbReference type="PANTHER" id="PTHR47237:SF2">
    <property type="entry name" value="BLL4206 PROTEIN"/>
    <property type="match status" value="1"/>
</dbReference>
<organism evidence="2">
    <name type="scientific">uncultured euryarchaeote Rifle_16ft_4_minimus_37884</name>
    <dbReference type="NCBI Taxonomy" id="1665196"/>
    <lineage>
        <taxon>Archaea</taxon>
        <taxon>Methanobacteriati</taxon>
        <taxon>Methanobacteriota</taxon>
        <taxon>environmental samples</taxon>
    </lineage>
</organism>
<evidence type="ECO:0000313" key="2">
    <source>
        <dbReference type="EMBL" id="AKQ03145.1"/>
    </source>
</evidence>
<dbReference type="InterPro" id="IPR000182">
    <property type="entry name" value="GNAT_dom"/>
</dbReference>
<accession>A0A0H4T8Q3</accession>
<evidence type="ECO:0000259" key="1">
    <source>
        <dbReference type="PROSITE" id="PS51186"/>
    </source>
</evidence>
<feature type="domain" description="N-acetyltransferase" evidence="1">
    <location>
        <begin position="138"/>
        <end position="265"/>
    </location>
</feature>
<protein>
    <submittedName>
        <fullName evidence="2">N-acetyltransferase GCN5</fullName>
    </submittedName>
</protein>
<dbReference type="InterPro" id="IPR041496">
    <property type="entry name" value="YitH/HolE_GNAT"/>
</dbReference>
<keyword evidence="2" id="KW-0808">Transferase</keyword>
<dbReference type="Pfam" id="PF18014">
    <property type="entry name" value="Acetyltransf_18"/>
    <property type="match status" value="1"/>
</dbReference>
<dbReference type="PROSITE" id="PS51186">
    <property type="entry name" value="GNAT"/>
    <property type="match status" value="2"/>
</dbReference>